<keyword evidence="3" id="KW-1185">Reference proteome</keyword>
<keyword evidence="1" id="KW-0175">Coiled coil</keyword>
<name>A0A1T5EF74_9FLAO</name>
<dbReference type="EMBL" id="FUYL01000012">
    <property type="protein sequence ID" value="SKB82594.1"/>
    <property type="molecule type" value="Genomic_DNA"/>
</dbReference>
<evidence type="ECO:0000256" key="1">
    <source>
        <dbReference type="SAM" id="Coils"/>
    </source>
</evidence>
<evidence type="ECO:0000313" key="3">
    <source>
        <dbReference type="Proteomes" id="UP000190339"/>
    </source>
</evidence>
<evidence type="ECO:0000313" key="2">
    <source>
        <dbReference type="EMBL" id="SKB82594.1"/>
    </source>
</evidence>
<dbReference type="AlphaFoldDB" id="A0A1T5EF74"/>
<accession>A0A1T5EF74</accession>
<dbReference type="RefSeq" id="WP_234999781.1">
    <property type="nucleotide sequence ID" value="NZ_FUYL01000012.1"/>
</dbReference>
<feature type="coiled-coil region" evidence="1">
    <location>
        <begin position="187"/>
        <end position="291"/>
    </location>
</feature>
<gene>
    <name evidence="2" type="ORF">SAMN05660866_03501</name>
</gene>
<dbReference type="InterPro" id="IPR027417">
    <property type="entry name" value="P-loop_NTPase"/>
</dbReference>
<dbReference type="Gene3D" id="3.40.50.300">
    <property type="entry name" value="P-loop containing nucleotide triphosphate hydrolases"/>
    <property type="match status" value="1"/>
</dbReference>
<reference evidence="3" key="1">
    <citation type="submission" date="2017-02" db="EMBL/GenBank/DDBJ databases">
        <authorList>
            <person name="Varghese N."/>
            <person name="Submissions S."/>
        </authorList>
    </citation>
    <scope>NUCLEOTIDE SEQUENCE [LARGE SCALE GENOMIC DNA]</scope>
    <source>
        <strain evidence="3">DSM 23546</strain>
    </source>
</reference>
<dbReference type="Proteomes" id="UP000190339">
    <property type="component" value="Unassembled WGS sequence"/>
</dbReference>
<feature type="coiled-coil region" evidence="1">
    <location>
        <begin position="370"/>
        <end position="397"/>
    </location>
</feature>
<organism evidence="2 3">
    <name type="scientific">Maribacter arcticus</name>
    <dbReference type="NCBI Taxonomy" id="561365"/>
    <lineage>
        <taxon>Bacteria</taxon>
        <taxon>Pseudomonadati</taxon>
        <taxon>Bacteroidota</taxon>
        <taxon>Flavobacteriia</taxon>
        <taxon>Flavobacteriales</taxon>
        <taxon>Flavobacteriaceae</taxon>
        <taxon>Maribacter</taxon>
    </lineage>
</organism>
<proteinExistence type="predicted"/>
<sequence>MKIYTRNGEIAYDETFHKGINIIRGNNSSGKSTITHFMFYVLGGAFNDWVKEAKKCSYVIAEIEINKAPLTLKREINLNKYGKGNKTEGLFIFWGTLEEAEKETEGWQKFNFNTTDNKKSFSNVLFENLDLPIVKGENNITFHQILRLLYLDQDSPTNSLYYYEEFDTTLTRETVADLLLGVYKQELYDKKQRKVEADKELDETKREIKVIKRFIQNPYDLIPSSLNQRITEKEKEIYQIESDIIELKNQEKKVRFTQKTQLDFEKLNTEAIAQRQKVKKLEQQIKNFSYEIEDTDYFIEALKNKLKALNKSILTRDLLGNFPIQNCPECLSPIEPIENENICKLCKTDIDDSFGITQARKIEQEIDFQIRESKNLISIKKRQLLELQAELESNKLELFHIQQKVNSSINDVKTIRQEKLDQLYVDKGFIEGEIIQLRTLFENAEMYQSLIKLQSDLEQEIEALDFSIKKISAEQEKLKLDIKDIIEKEGVYLLNNDLKRQEDFYQAKEFHIDFRNNMAYISDKDAKYSASSSFYLKISARFSIFLASLSIERMRYPRFIFCDNMEDKGIEKIRAENFQKILVEEAEKFDSEDYQMIYTTSFIPEELNIDKYTVGEFYTEQNASLKNV</sequence>
<dbReference type="STRING" id="561365.SAMN05660866_03501"/>
<protein>
    <submittedName>
        <fullName evidence="2">AAA domain-containing protein</fullName>
    </submittedName>
</protein>